<accession>A0AAN9WVM7</accession>
<evidence type="ECO:0000313" key="3">
    <source>
        <dbReference type="Proteomes" id="UP001378592"/>
    </source>
</evidence>
<name>A0AAN9WVM7_9ORTH</name>
<feature type="chain" id="PRO_5042998201" evidence="1">
    <location>
        <begin position="22"/>
        <end position="193"/>
    </location>
</feature>
<reference evidence="2 3" key="1">
    <citation type="submission" date="2024-03" db="EMBL/GenBank/DDBJ databases">
        <title>The genome assembly and annotation of the cricket Gryllus longicercus Weissman &amp; Gray.</title>
        <authorList>
            <person name="Szrajer S."/>
            <person name="Gray D."/>
            <person name="Ylla G."/>
        </authorList>
    </citation>
    <scope>NUCLEOTIDE SEQUENCE [LARGE SCALE GENOMIC DNA]</scope>
    <source>
        <strain evidence="2">DAG 2021-001</strain>
        <tissue evidence="2">Whole body minus gut</tissue>
    </source>
</reference>
<gene>
    <name evidence="2" type="ORF">R5R35_006234</name>
</gene>
<proteinExistence type="predicted"/>
<keyword evidence="1" id="KW-0732">Signal</keyword>
<keyword evidence="3" id="KW-1185">Reference proteome</keyword>
<organism evidence="2 3">
    <name type="scientific">Gryllus longicercus</name>
    <dbReference type="NCBI Taxonomy" id="2509291"/>
    <lineage>
        <taxon>Eukaryota</taxon>
        <taxon>Metazoa</taxon>
        <taxon>Ecdysozoa</taxon>
        <taxon>Arthropoda</taxon>
        <taxon>Hexapoda</taxon>
        <taxon>Insecta</taxon>
        <taxon>Pterygota</taxon>
        <taxon>Neoptera</taxon>
        <taxon>Polyneoptera</taxon>
        <taxon>Orthoptera</taxon>
        <taxon>Ensifera</taxon>
        <taxon>Gryllidea</taxon>
        <taxon>Grylloidea</taxon>
        <taxon>Gryllidae</taxon>
        <taxon>Gryllinae</taxon>
        <taxon>Gryllus</taxon>
    </lineage>
</organism>
<evidence type="ECO:0000313" key="2">
    <source>
        <dbReference type="EMBL" id="KAK7874188.1"/>
    </source>
</evidence>
<evidence type="ECO:0000256" key="1">
    <source>
        <dbReference type="SAM" id="SignalP"/>
    </source>
</evidence>
<comment type="caution">
    <text evidence="2">The sequence shown here is derived from an EMBL/GenBank/DDBJ whole genome shotgun (WGS) entry which is preliminary data.</text>
</comment>
<dbReference type="EMBL" id="JAZDUA010000004">
    <property type="protein sequence ID" value="KAK7874188.1"/>
    <property type="molecule type" value="Genomic_DNA"/>
</dbReference>
<feature type="signal peptide" evidence="1">
    <location>
        <begin position="1"/>
        <end position="21"/>
    </location>
</feature>
<dbReference type="AlphaFoldDB" id="A0AAN9WVM7"/>
<dbReference type="Proteomes" id="UP001378592">
    <property type="component" value="Unassembled WGS sequence"/>
</dbReference>
<protein>
    <submittedName>
        <fullName evidence="2">Uncharacterized protein</fullName>
    </submittedName>
</protein>
<sequence>MFPPKLLLAFLLVCSLSAVYSTIDSGSPSDPRCNKCNGPAEEREFEVEALGVFGDGVFETDIVADDNFHLEGTFVNKKTLTSQLPVFLQLIRDSDKSMMGSLSDTLQGVIDKNPGVISNLNCFLNRAISLPMNPEKEPLKISGPIFPKHFPIGFAPGPYTLYMFQKVPDDEELNGNLTVKLRLVENSNKKKDE</sequence>